<dbReference type="EMBL" id="WJNH01000001">
    <property type="protein sequence ID" value="MRG84843.1"/>
    <property type="molecule type" value="Genomic_DNA"/>
</dbReference>
<accession>A0A6G1X1I5</accession>
<feature type="domain" description="Hydantoinase B/oxoprolinase" evidence="1">
    <location>
        <begin position="11"/>
        <end position="538"/>
    </location>
</feature>
<dbReference type="AlphaFoldDB" id="A0A6G1X1I5"/>
<dbReference type="RefSeq" id="WP_153726815.1">
    <property type="nucleotide sequence ID" value="NZ_WJNH01000001.1"/>
</dbReference>
<dbReference type="OrthoDB" id="102473at2"/>
<gene>
    <name evidence="2" type="ORF">GH754_00720</name>
</gene>
<keyword evidence="3" id="KW-1185">Reference proteome</keyword>
<organism evidence="2 3">
    <name type="scientific">Salinibacillus xinjiangensis</name>
    <dbReference type="NCBI Taxonomy" id="1229268"/>
    <lineage>
        <taxon>Bacteria</taxon>
        <taxon>Bacillati</taxon>
        <taxon>Bacillota</taxon>
        <taxon>Bacilli</taxon>
        <taxon>Bacillales</taxon>
        <taxon>Bacillaceae</taxon>
        <taxon>Salinibacillus</taxon>
    </lineage>
</organism>
<name>A0A6G1X1I5_9BACI</name>
<evidence type="ECO:0000313" key="3">
    <source>
        <dbReference type="Proteomes" id="UP000480185"/>
    </source>
</evidence>
<proteinExistence type="predicted"/>
<dbReference type="PANTHER" id="PTHR11365">
    <property type="entry name" value="5-OXOPROLINASE RELATED"/>
    <property type="match status" value="1"/>
</dbReference>
<dbReference type="GO" id="GO:0005829">
    <property type="term" value="C:cytosol"/>
    <property type="evidence" value="ECO:0007669"/>
    <property type="project" value="TreeGrafter"/>
</dbReference>
<protein>
    <submittedName>
        <fullName evidence="2">Hydantoinase B/oxoprolinase family protein</fullName>
    </submittedName>
</protein>
<dbReference type="InterPro" id="IPR045079">
    <property type="entry name" value="Oxoprolinase-like"/>
</dbReference>
<evidence type="ECO:0000313" key="2">
    <source>
        <dbReference type="EMBL" id="MRG84843.1"/>
    </source>
</evidence>
<dbReference type="Proteomes" id="UP000480185">
    <property type="component" value="Unassembled WGS sequence"/>
</dbReference>
<dbReference type="InterPro" id="IPR003692">
    <property type="entry name" value="Hydantoinase_B"/>
</dbReference>
<comment type="caution">
    <text evidence="2">The sequence shown here is derived from an EMBL/GenBank/DDBJ whole genome shotgun (WGS) entry which is preliminary data.</text>
</comment>
<dbReference type="PANTHER" id="PTHR11365:SF23">
    <property type="entry name" value="HYPOTHETICAL 5-OXOPROLINASE (EUROFUNG)-RELATED"/>
    <property type="match status" value="1"/>
</dbReference>
<sequence length="588" mass="64610">MSNKKSYENIDPVTLGVIAGSFNSIAKEMALVLYRMAYSSIIRESEDLGAGLFDSDGNELCESDSTPMHIGSLPGYIKGVKHFLGNDINEGDIILHNNPYHGASHTPDLAIIIPIFYGGKLVGFAANTGHVLDVGGMSPGLMVDVVDVFAEGKHYNAVKLYDKGKKDEAMWRHVLENVRTPNENKGDIEAMIASAKLGQRRYLELIDRYGLDTVQATEKRWMDYSEEMLRKEIEKIPDGIYKAPTGWLDDDGRNYGEPLKIETSVEVRGSDIIVDLTGSSPQVETGYNVPYSGSTLPATYTIVRSILLDEANSEVFVPQNSGIFKPIEVVAPLGTIFNPKFPASCFARFNQINRLADQINLALAEVLPEKTTAGNSAHVSANSYAGVSPDTGAYWIYIEINEGSYGGRFGKDAMDSVDNLVANTRNNPIEELEMRTPMRCHRYELREEEPAAGQWRGGIGIAREWEFFTDTLFSGEGDRHFDAPKGVLGGADGQTGSLILNSNSQKEKNLHAKLTNFKINAGDTLLIKTPSAGGYGNPLERDPEQVLEDFKDGLIAKRTVKDVYGVILKSDLTIDEVATADYRNNSLK</sequence>
<evidence type="ECO:0000259" key="1">
    <source>
        <dbReference type="Pfam" id="PF02538"/>
    </source>
</evidence>
<dbReference type="GO" id="GO:0006749">
    <property type="term" value="P:glutathione metabolic process"/>
    <property type="evidence" value="ECO:0007669"/>
    <property type="project" value="TreeGrafter"/>
</dbReference>
<dbReference type="GO" id="GO:0017168">
    <property type="term" value="F:5-oxoprolinase (ATP-hydrolyzing) activity"/>
    <property type="evidence" value="ECO:0007669"/>
    <property type="project" value="TreeGrafter"/>
</dbReference>
<dbReference type="Pfam" id="PF02538">
    <property type="entry name" value="Hydantoinase_B"/>
    <property type="match status" value="1"/>
</dbReference>
<reference evidence="2 3" key="1">
    <citation type="submission" date="2019-11" db="EMBL/GenBank/DDBJ databases">
        <authorList>
            <person name="Li J."/>
        </authorList>
    </citation>
    <scope>NUCLEOTIDE SEQUENCE [LARGE SCALE GENOMIC DNA]</scope>
    <source>
        <strain evidence="2 3">J4</strain>
    </source>
</reference>